<gene>
    <name evidence="2" type="ORF">BDV96DRAFT_370787</name>
</gene>
<feature type="signal peptide" evidence="1">
    <location>
        <begin position="1"/>
        <end position="18"/>
    </location>
</feature>
<reference evidence="2" key="1">
    <citation type="journal article" date="2020" name="Stud. Mycol.">
        <title>101 Dothideomycetes genomes: a test case for predicting lifestyles and emergence of pathogens.</title>
        <authorList>
            <person name="Haridas S."/>
            <person name="Albert R."/>
            <person name="Binder M."/>
            <person name="Bloem J."/>
            <person name="Labutti K."/>
            <person name="Salamov A."/>
            <person name="Andreopoulos B."/>
            <person name="Baker S."/>
            <person name="Barry K."/>
            <person name="Bills G."/>
            <person name="Bluhm B."/>
            <person name="Cannon C."/>
            <person name="Castanera R."/>
            <person name="Culley D."/>
            <person name="Daum C."/>
            <person name="Ezra D."/>
            <person name="Gonzalez J."/>
            <person name="Henrissat B."/>
            <person name="Kuo A."/>
            <person name="Liang C."/>
            <person name="Lipzen A."/>
            <person name="Lutzoni F."/>
            <person name="Magnuson J."/>
            <person name="Mondo S."/>
            <person name="Nolan M."/>
            <person name="Ohm R."/>
            <person name="Pangilinan J."/>
            <person name="Park H.-J."/>
            <person name="Ramirez L."/>
            <person name="Alfaro M."/>
            <person name="Sun H."/>
            <person name="Tritt A."/>
            <person name="Yoshinaga Y."/>
            <person name="Zwiers L.-H."/>
            <person name="Turgeon B."/>
            <person name="Goodwin S."/>
            <person name="Spatafora J."/>
            <person name="Crous P."/>
            <person name="Grigoriev I."/>
        </authorList>
    </citation>
    <scope>NUCLEOTIDE SEQUENCE</scope>
    <source>
        <strain evidence="2">CBS 627.86</strain>
    </source>
</reference>
<name>A0A6A5ZHP1_9PLEO</name>
<evidence type="ECO:0000256" key="1">
    <source>
        <dbReference type="SAM" id="SignalP"/>
    </source>
</evidence>
<protein>
    <submittedName>
        <fullName evidence="2">Uncharacterized protein</fullName>
    </submittedName>
</protein>
<keyword evidence="1" id="KW-0732">Signal</keyword>
<evidence type="ECO:0000313" key="2">
    <source>
        <dbReference type="EMBL" id="KAF2119080.1"/>
    </source>
</evidence>
<keyword evidence="3" id="KW-1185">Reference proteome</keyword>
<dbReference type="EMBL" id="ML977316">
    <property type="protein sequence ID" value="KAF2119080.1"/>
    <property type="molecule type" value="Genomic_DNA"/>
</dbReference>
<organism evidence="2 3">
    <name type="scientific">Lophiotrema nucula</name>
    <dbReference type="NCBI Taxonomy" id="690887"/>
    <lineage>
        <taxon>Eukaryota</taxon>
        <taxon>Fungi</taxon>
        <taxon>Dikarya</taxon>
        <taxon>Ascomycota</taxon>
        <taxon>Pezizomycotina</taxon>
        <taxon>Dothideomycetes</taxon>
        <taxon>Pleosporomycetidae</taxon>
        <taxon>Pleosporales</taxon>
        <taxon>Lophiotremataceae</taxon>
        <taxon>Lophiotrema</taxon>
    </lineage>
</organism>
<sequence>MHFNYVSLLAVLTAVAAAAPIAPRDNPNSGSVKQANQDAYITYFGYAPYSKYGTYSDYKGAVADEAKAQEVQQESNMDMMDEMNNKRNIMGGGPQGVACTNDGSKGLMACQRRDMSMEMHEHDADVEDMTDEPIRRTNEMDTESRAMDDAMMAGGGSKIMIDDKDMMDSADDETVCMEKGGMGCQRKRMMEMELDADMEKDMTGSANDEMVCMEKGGVGCQRKRMMEMEHDATMNEDMMMMDSADREEKMCMEKGDIGCRRKRMMKEVQHVSDMNGNEMKRRDYSWYGKYP</sequence>
<dbReference type="Proteomes" id="UP000799770">
    <property type="component" value="Unassembled WGS sequence"/>
</dbReference>
<dbReference type="AlphaFoldDB" id="A0A6A5ZHP1"/>
<feature type="chain" id="PRO_5025529690" evidence="1">
    <location>
        <begin position="19"/>
        <end position="291"/>
    </location>
</feature>
<evidence type="ECO:0000313" key="3">
    <source>
        <dbReference type="Proteomes" id="UP000799770"/>
    </source>
</evidence>
<proteinExistence type="predicted"/>
<accession>A0A6A5ZHP1</accession>